<proteinExistence type="inferred from homology"/>
<dbReference type="Gene3D" id="2.170.120.12">
    <property type="entry name" value="DNA-directed RNA polymerase, insert domain"/>
    <property type="match status" value="1"/>
</dbReference>
<gene>
    <name evidence="13" type="primary">rpoA</name>
    <name evidence="13" type="ORF">COY96_01435</name>
</gene>
<evidence type="ECO:0000313" key="13">
    <source>
        <dbReference type="EMBL" id="PIY59505.1"/>
    </source>
</evidence>
<dbReference type="NCBIfam" id="TIGR02027">
    <property type="entry name" value="rpoA"/>
    <property type="match status" value="1"/>
</dbReference>
<evidence type="ECO:0000256" key="2">
    <source>
        <dbReference type="ARBA" id="ARBA00012418"/>
    </source>
</evidence>
<evidence type="ECO:0000256" key="1">
    <source>
        <dbReference type="ARBA" id="ARBA00007123"/>
    </source>
</evidence>
<accession>A0A2M7Q8V4</accession>
<dbReference type="SMART" id="SM00662">
    <property type="entry name" value="RPOLD"/>
    <property type="match status" value="1"/>
</dbReference>
<organism evidence="13 14">
    <name type="scientific">Candidatus Wolfebacteria bacterium CG_4_10_14_0_8_um_filter_37_11</name>
    <dbReference type="NCBI Taxonomy" id="1975062"/>
    <lineage>
        <taxon>Bacteria</taxon>
        <taxon>Candidatus Wolfeibacteriota</taxon>
    </lineage>
</organism>
<dbReference type="GO" id="GO:0003899">
    <property type="term" value="F:DNA-directed RNA polymerase activity"/>
    <property type="evidence" value="ECO:0007669"/>
    <property type="project" value="UniProtKB-EC"/>
</dbReference>
<comment type="similarity">
    <text evidence="1">Belongs to the RNA polymerase alpha chain family.</text>
</comment>
<protein>
    <recommendedName>
        <fullName evidence="3">DNA-directed RNA polymerase subunit alpha</fullName>
        <ecNumber evidence="2">2.7.7.6</ecNumber>
    </recommendedName>
    <alternativeName>
        <fullName evidence="9">RNA polymerase subunit alpha</fullName>
    </alternativeName>
    <alternativeName>
        <fullName evidence="8">Transcriptase subunit alpha</fullName>
    </alternativeName>
</protein>
<dbReference type="InterPro" id="IPR011773">
    <property type="entry name" value="DNA-dir_RpoA"/>
</dbReference>
<evidence type="ECO:0000256" key="5">
    <source>
        <dbReference type="ARBA" id="ARBA00022679"/>
    </source>
</evidence>
<dbReference type="GO" id="GO:0046983">
    <property type="term" value="F:protein dimerization activity"/>
    <property type="evidence" value="ECO:0007669"/>
    <property type="project" value="InterPro"/>
</dbReference>
<dbReference type="InterPro" id="IPR036603">
    <property type="entry name" value="RBP11-like"/>
</dbReference>
<feature type="region of interest" description="Disordered" evidence="11">
    <location>
        <begin position="233"/>
        <end position="261"/>
    </location>
</feature>
<dbReference type="GO" id="GO:0006351">
    <property type="term" value="P:DNA-templated transcription"/>
    <property type="evidence" value="ECO:0007669"/>
    <property type="project" value="InterPro"/>
</dbReference>
<dbReference type="SUPFAM" id="SSF56553">
    <property type="entry name" value="Insert subdomain of RNA polymerase alpha subunit"/>
    <property type="match status" value="1"/>
</dbReference>
<dbReference type="GO" id="GO:0005737">
    <property type="term" value="C:cytoplasm"/>
    <property type="evidence" value="ECO:0007669"/>
    <property type="project" value="UniProtKB-ARBA"/>
</dbReference>
<dbReference type="AlphaFoldDB" id="A0A2M7Q8V4"/>
<feature type="domain" description="DNA-directed RNA polymerase RpoA/D/Rpb3-type" evidence="12">
    <location>
        <begin position="21"/>
        <end position="229"/>
    </location>
</feature>
<dbReference type="Pfam" id="PF01000">
    <property type="entry name" value="RNA_pol_A_bac"/>
    <property type="match status" value="1"/>
</dbReference>
<dbReference type="EC" id="2.7.7.6" evidence="2"/>
<dbReference type="InterPro" id="IPR011262">
    <property type="entry name" value="DNA-dir_RNA_pol_insert"/>
</dbReference>
<evidence type="ECO:0000259" key="12">
    <source>
        <dbReference type="SMART" id="SM00662"/>
    </source>
</evidence>
<dbReference type="Pfam" id="PF01193">
    <property type="entry name" value="RNA_pol_L"/>
    <property type="match status" value="1"/>
</dbReference>
<feature type="compositionally biased region" description="Basic residues" evidence="11">
    <location>
        <begin position="243"/>
        <end position="261"/>
    </location>
</feature>
<evidence type="ECO:0000256" key="3">
    <source>
        <dbReference type="ARBA" id="ARBA00015972"/>
    </source>
</evidence>
<comment type="caution">
    <text evidence="13">The sequence shown here is derived from an EMBL/GenBank/DDBJ whole genome shotgun (WGS) entry which is preliminary data.</text>
</comment>
<evidence type="ECO:0000256" key="7">
    <source>
        <dbReference type="ARBA" id="ARBA00023163"/>
    </source>
</evidence>
<keyword evidence="6" id="KW-0548">Nucleotidyltransferase</keyword>
<dbReference type="InterPro" id="IPR036643">
    <property type="entry name" value="RNApol_insert_sf"/>
</dbReference>
<reference evidence="14" key="1">
    <citation type="submission" date="2017-09" db="EMBL/GenBank/DDBJ databases">
        <title>Depth-based differentiation of microbial function through sediment-hosted aquifers and enrichment of novel symbionts in the deep terrestrial subsurface.</title>
        <authorList>
            <person name="Probst A.J."/>
            <person name="Ladd B."/>
            <person name="Jarett J.K."/>
            <person name="Geller-Mcgrath D.E."/>
            <person name="Sieber C.M.K."/>
            <person name="Emerson J.B."/>
            <person name="Anantharaman K."/>
            <person name="Thomas B.C."/>
            <person name="Malmstrom R."/>
            <person name="Stieglmeier M."/>
            <person name="Klingl A."/>
            <person name="Woyke T."/>
            <person name="Ryan C.M."/>
            <person name="Banfield J.F."/>
        </authorList>
    </citation>
    <scope>NUCLEOTIDE SEQUENCE [LARGE SCALE GENOMIC DNA]</scope>
</reference>
<evidence type="ECO:0000256" key="11">
    <source>
        <dbReference type="SAM" id="MobiDB-lite"/>
    </source>
</evidence>
<dbReference type="SUPFAM" id="SSF55257">
    <property type="entry name" value="RBP11-like subunits of RNA polymerase"/>
    <property type="match status" value="1"/>
</dbReference>
<dbReference type="Proteomes" id="UP000230363">
    <property type="component" value="Unassembled WGS sequence"/>
</dbReference>
<dbReference type="FunFam" id="2.170.120.12:FF:000001">
    <property type="entry name" value="DNA-directed RNA polymerase subunit alpha"/>
    <property type="match status" value="1"/>
</dbReference>
<dbReference type="CDD" id="cd06928">
    <property type="entry name" value="RNAP_alpha_NTD"/>
    <property type="match status" value="1"/>
</dbReference>
<comment type="catalytic activity">
    <reaction evidence="10">
        <text>RNA(n) + a ribonucleoside 5'-triphosphate = RNA(n+1) + diphosphate</text>
        <dbReference type="Rhea" id="RHEA:21248"/>
        <dbReference type="Rhea" id="RHEA-COMP:14527"/>
        <dbReference type="Rhea" id="RHEA-COMP:17342"/>
        <dbReference type="ChEBI" id="CHEBI:33019"/>
        <dbReference type="ChEBI" id="CHEBI:61557"/>
        <dbReference type="ChEBI" id="CHEBI:140395"/>
        <dbReference type="EC" id="2.7.7.6"/>
    </reaction>
</comment>
<dbReference type="GO" id="GO:0000428">
    <property type="term" value="C:DNA-directed RNA polymerase complex"/>
    <property type="evidence" value="ECO:0007669"/>
    <property type="project" value="UniProtKB-KW"/>
</dbReference>
<evidence type="ECO:0000256" key="6">
    <source>
        <dbReference type="ARBA" id="ARBA00022695"/>
    </source>
</evidence>
<dbReference type="InterPro" id="IPR011263">
    <property type="entry name" value="DNA-dir_RNA_pol_RpoA/D/Rpb3"/>
</dbReference>
<evidence type="ECO:0000256" key="10">
    <source>
        <dbReference type="ARBA" id="ARBA00048552"/>
    </source>
</evidence>
<dbReference type="EMBL" id="PFKZ01000056">
    <property type="protein sequence ID" value="PIY59505.1"/>
    <property type="molecule type" value="Genomic_DNA"/>
</dbReference>
<sequence length="261" mass="28848">MQYQYLSETVKIKKVSETNIEGVFEVEGLYAGYGLTLGNALRRALLSSLPGSAITQIKIKGVKHEFSTIAGVKEDIVEIILNLKKIRFKLYSDEPQVLSLKAKGEKKVSAGDIEVNSEVEIVNSSAHILSLTGKNAEIEMELTVEKGLGYMAAENRKADKLPVGVIAIDSFFSPVISVNFVVENMRVGERTDYNKLRIFIKTDGSITPSKALHKSANILKDHIEKVALVEVKEAEPEKTSSTGKKRKKAVKGKEEKKKKKK</sequence>
<keyword evidence="7" id="KW-0804">Transcription</keyword>
<dbReference type="GO" id="GO:0003677">
    <property type="term" value="F:DNA binding"/>
    <property type="evidence" value="ECO:0007669"/>
    <property type="project" value="InterPro"/>
</dbReference>
<dbReference type="Gene3D" id="3.30.1360.10">
    <property type="entry name" value="RNA polymerase, RBP11-like subunit"/>
    <property type="match status" value="1"/>
</dbReference>
<evidence type="ECO:0000256" key="9">
    <source>
        <dbReference type="ARBA" id="ARBA00033070"/>
    </source>
</evidence>
<evidence type="ECO:0000256" key="4">
    <source>
        <dbReference type="ARBA" id="ARBA00022478"/>
    </source>
</evidence>
<keyword evidence="4 13" id="KW-0240">DNA-directed RNA polymerase</keyword>
<evidence type="ECO:0000313" key="14">
    <source>
        <dbReference type="Proteomes" id="UP000230363"/>
    </source>
</evidence>
<evidence type="ECO:0000256" key="8">
    <source>
        <dbReference type="ARBA" id="ARBA00032524"/>
    </source>
</evidence>
<keyword evidence="5" id="KW-0808">Transferase</keyword>
<name>A0A2M7Q8V4_9BACT</name>